<accession>A0A9P6XG98</accession>
<protein>
    <recommendedName>
        <fullName evidence="1">Jacalin-type lectin domain-containing protein</fullName>
    </recommendedName>
</protein>
<dbReference type="InterPro" id="IPR021917">
    <property type="entry name" value="Unchr_Zn-peptidase-like"/>
</dbReference>
<dbReference type="AlphaFoldDB" id="A0A9P6XG98"/>
<dbReference type="Pfam" id="PF12044">
    <property type="entry name" value="Metallopep"/>
    <property type="match status" value="1"/>
</dbReference>
<dbReference type="GO" id="GO:0005737">
    <property type="term" value="C:cytoplasm"/>
    <property type="evidence" value="ECO:0007669"/>
    <property type="project" value="TreeGrafter"/>
</dbReference>
<dbReference type="Proteomes" id="UP000716291">
    <property type="component" value="Unassembled WGS sequence"/>
</dbReference>
<dbReference type="Pfam" id="PF01419">
    <property type="entry name" value="Jacalin"/>
    <property type="match status" value="1"/>
</dbReference>
<dbReference type="Gene3D" id="2.100.10.30">
    <property type="entry name" value="Jacalin-like lectin domain"/>
    <property type="match status" value="1"/>
</dbReference>
<dbReference type="EMBL" id="JAANQT010000217">
    <property type="protein sequence ID" value="KAG1313123.1"/>
    <property type="molecule type" value="Genomic_DNA"/>
</dbReference>
<sequence length="644" mass="72073">MHIYYSSDAPPIPERPSRTDIEICNVKEGETVHQRFLLIHGRAGKRDDVFDLPIQVVCNDFGSTHWPCVNSYFKALVHLLPGPNTVTLLFANTTLHFHVHYLPLLQNPPLSLVILVGADSDDSFDVPPEKRRQNTLEVAIEKFRMAGYLWQAFCAEQMDRNGMGRRTFRLEEAWLPDTVSAQDKGTLRTTAEVHVIRSTKTVRELRDRRRAQQGGEEEESVESLFGICLEDLKRHRRFRQSCHVACLVLDSHWDPKEQVILGHAALGGGAGDLRLGIFGSHSLHAWPVSIEDVVPCMMNDTLTDTRYVANDAGESGTWWKALNIGMGAMLHEVGHLYTLEHTPSGIMSRGFNNWNRTFMAKEPGYGPIPPEDEKGSHWHRSDIMRLRFHPAFRLPQDGPKGFISPEMPSFIPLESGQLEIKAPGGLSMIVMSVDGHYRTHVEFLKEQPKHLVLSTADIYQQCQCSPKESIKLDAISVNQQEKSVDNILSFLTKHNAQLPGIHGTVIKSDVYGNVEGKSKYTAVFMNGTYRKELVHITVHHGAFLDGFVLHWSDGSKEVIGKLGGGRSGFVVLPGERIQGLVIRCGDWIDGVQFKMSSGRVSPWYGGHGGGSASVEAPNGYELIGIHANADQWMNQIGIFYKKYT</sequence>
<dbReference type="SUPFAM" id="SSF51101">
    <property type="entry name" value="Mannose-binding lectins"/>
    <property type="match status" value="1"/>
</dbReference>
<gene>
    <name evidence="2" type="ORF">G6F64_002482</name>
</gene>
<reference evidence="2" key="1">
    <citation type="journal article" date="2020" name="Microb. Genom.">
        <title>Genetic diversity of clinical and environmental Mucorales isolates obtained from an investigation of mucormycosis cases among solid organ transplant recipients.</title>
        <authorList>
            <person name="Nguyen M.H."/>
            <person name="Kaul D."/>
            <person name="Muto C."/>
            <person name="Cheng S.J."/>
            <person name="Richter R.A."/>
            <person name="Bruno V.M."/>
            <person name="Liu G."/>
            <person name="Beyhan S."/>
            <person name="Sundermann A.J."/>
            <person name="Mounaud S."/>
            <person name="Pasculle A.W."/>
            <person name="Nierman W.C."/>
            <person name="Driscoll E."/>
            <person name="Cumbie R."/>
            <person name="Clancy C.J."/>
            <person name="Dupont C.L."/>
        </authorList>
    </citation>
    <scope>NUCLEOTIDE SEQUENCE</scope>
    <source>
        <strain evidence="2">GL11</strain>
    </source>
</reference>
<feature type="domain" description="Jacalin-type lectin" evidence="1">
    <location>
        <begin position="505"/>
        <end position="642"/>
    </location>
</feature>
<dbReference type="PROSITE" id="PS51752">
    <property type="entry name" value="JACALIN_LECTIN"/>
    <property type="match status" value="1"/>
</dbReference>
<proteinExistence type="predicted"/>
<keyword evidence="3" id="KW-1185">Reference proteome</keyword>
<dbReference type="PANTHER" id="PTHR21054:SF2">
    <property type="entry name" value="MIP04191P"/>
    <property type="match status" value="1"/>
</dbReference>
<dbReference type="InterPro" id="IPR036404">
    <property type="entry name" value="Jacalin-like_lectin_dom_sf"/>
</dbReference>
<dbReference type="PANTHER" id="PTHR21054">
    <property type="entry name" value="ZINC METALLOPROTEINASE-RELATED"/>
    <property type="match status" value="1"/>
</dbReference>
<comment type="caution">
    <text evidence="2">The sequence shown here is derived from an EMBL/GenBank/DDBJ whole genome shotgun (WGS) entry which is preliminary data.</text>
</comment>
<evidence type="ECO:0000259" key="1">
    <source>
        <dbReference type="PROSITE" id="PS51752"/>
    </source>
</evidence>
<evidence type="ECO:0000313" key="3">
    <source>
        <dbReference type="Proteomes" id="UP000716291"/>
    </source>
</evidence>
<dbReference type="InterPro" id="IPR001229">
    <property type="entry name" value="Jacalin-like_lectin_dom"/>
</dbReference>
<evidence type="ECO:0000313" key="2">
    <source>
        <dbReference type="EMBL" id="KAG1313123.1"/>
    </source>
</evidence>
<organism evidence="2 3">
    <name type="scientific">Rhizopus oryzae</name>
    <name type="common">Mucormycosis agent</name>
    <name type="synonym">Rhizopus arrhizus var. delemar</name>
    <dbReference type="NCBI Taxonomy" id="64495"/>
    <lineage>
        <taxon>Eukaryota</taxon>
        <taxon>Fungi</taxon>
        <taxon>Fungi incertae sedis</taxon>
        <taxon>Mucoromycota</taxon>
        <taxon>Mucoromycotina</taxon>
        <taxon>Mucoromycetes</taxon>
        <taxon>Mucorales</taxon>
        <taxon>Mucorineae</taxon>
        <taxon>Rhizopodaceae</taxon>
        <taxon>Rhizopus</taxon>
    </lineage>
</organism>
<name>A0A9P6XG98_RHIOR</name>
<dbReference type="OrthoDB" id="74460at2759"/>
<dbReference type="InterPro" id="IPR053002">
    <property type="entry name" value="Metalloproteinase_M10B"/>
</dbReference>